<gene>
    <name evidence="2" type="ORF">Solivirus1_71</name>
</gene>
<feature type="transmembrane region" description="Helical" evidence="1">
    <location>
        <begin position="12"/>
        <end position="30"/>
    </location>
</feature>
<evidence type="ECO:0000313" key="2">
    <source>
        <dbReference type="EMBL" id="AYV85914.1"/>
    </source>
</evidence>
<accession>A0A3G5AH44</accession>
<reference evidence="2" key="1">
    <citation type="submission" date="2018-10" db="EMBL/GenBank/DDBJ databases">
        <title>Hidden diversity of soil giant viruses.</title>
        <authorList>
            <person name="Schulz F."/>
            <person name="Alteio L."/>
            <person name="Goudeau D."/>
            <person name="Ryan E.M."/>
            <person name="Malmstrom R.R."/>
            <person name="Blanchard J."/>
            <person name="Woyke T."/>
        </authorList>
    </citation>
    <scope>NUCLEOTIDE SEQUENCE</scope>
    <source>
        <strain evidence="2">SOV1</strain>
    </source>
</reference>
<organism evidence="2">
    <name type="scientific">Solivirus sp</name>
    <dbReference type="NCBI Taxonomy" id="2487772"/>
    <lineage>
        <taxon>Viruses</taxon>
        <taxon>Pithoviruses</taxon>
    </lineage>
</organism>
<sequence>MSLELKDLKNPQTIFSITAILSIAGVSIYYQRQLTNIRNDLDEVKAHLATIIASTDPSARVKIDQLVSSVRLLDQKLLSHDKHIEDLKLSIGEVPAPDDKIKRWVRFTPNSVVSSEKDNIVEKTNADADLNAELQAMMQ</sequence>
<dbReference type="EMBL" id="MK072489">
    <property type="protein sequence ID" value="AYV85914.1"/>
    <property type="molecule type" value="Genomic_DNA"/>
</dbReference>
<keyword evidence="1" id="KW-0472">Membrane</keyword>
<name>A0A3G5AH44_9VIRU</name>
<evidence type="ECO:0000256" key="1">
    <source>
        <dbReference type="SAM" id="Phobius"/>
    </source>
</evidence>
<keyword evidence="1" id="KW-0812">Transmembrane</keyword>
<proteinExistence type="predicted"/>
<protein>
    <submittedName>
        <fullName evidence="2">Uncharacterized protein</fullName>
    </submittedName>
</protein>
<keyword evidence="1" id="KW-1133">Transmembrane helix</keyword>